<keyword evidence="1" id="KW-0732">Signal</keyword>
<sequence length="108" mass="12093">MKKFTVMILILITLMFVASASTPAFAQNLFKEGSYKLSDFVPAKNNSYFVQNISSKGNCYFAVMGENDALLQVIYLTPKSSRYNLIPLKSEYKVFIVGDGEIFIKGVD</sequence>
<protein>
    <submittedName>
        <fullName evidence="2">Uncharacterized protein</fullName>
    </submittedName>
</protein>
<dbReference type="RefSeq" id="WP_035132128.1">
    <property type="nucleotide sequence ID" value="NZ_JPMD01000017.1"/>
</dbReference>
<organism evidence="2 3">
    <name type="scientific">Clostridium sulfidigenes</name>
    <dbReference type="NCBI Taxonomy" id="318464"/>
    <lineage>
        <taxon>Bacteria</taxon>
        <taxon>Bacillati</taxon>
        <taxon>Bacillota</taxon>
        <taxon>Clostridia</taxon>
        <taxon>Eubacteriales</taxon>
        <taxon>Clostridiaceae</taxon>
        <taxon>Clostridium</taxon>
    </lineage>
</organism>
<reference evidence="2 3" key="1">
    <citation type="submission" date="2014-07" db="EMBL/GenBank/DDBJ databases">
        <title>Draft genome of Clostridium sulfidigenes 113A isolated from sediments associated with methane hydrate from Krishna Godavari basin.</title>
        <authorList>
            <person name="Honkalas V.S."/>
            <person name="Dabir A.P."/>
            <person name="Arora P."/>
            <person name="Dhakephalkar P.K."/>
        </authorList>
    </citation>
    <scope>NUCLEOTIDE SEQUENCE [LARGE SCALE GENOMIC DNA]</scope>
    <source>
        <strain evidence="2 3">113A</strain>
    </source>
</reference>
<keyword evidence="3" id="KW-1185">Reference proteome</keyword>
<gene>
    <name evidence="2" type="ORF">IO99_08175</name>
</gene>
<dbReference type="Proteomes" id="UP000028542">
    <property type="component" value="Unassembled WGS sequence"/>
</dbReference>
<name>A0A084JD12_9CLOT</name>
<evidence type="ECO:0000313" key="2">
    <source>
        <dbReference type="EMBL" id="KEZ86846.1"/>
    </source>
</evidence>
<accession>A0A084JD12</accession>
<proteinExistence type="predicted"/>
<evidence type="ECO:0000256" key="1">
    <source>
        <dbReference type="SAM" id="SignalP"/>
    </source>
</evidence>
<dbReference type="EMBL" id="JPMD01000017">
    <property type="protein sequence ID" value="KEZ86846.1"/>
    <property type="molecule type" value="Genomic_DNA"/>
</dbReference>
<dbReference type="AlphaFoldDB" id="A0A084JD12"/>
<feature type="signal peptide" evidence="1">
    <location>
        <begin position="1"/>
        <end position="26"/>
    </location>
</feature>
<evidence type="ECO:0000313" key="3">
    <source>
        <dbReference type="Proteomes" id="UP000028542"/>
    </source>
</evidence>
<comment type="caution">
    <text evidence="2">The sequence shown here is derived from an EMBL/GenBank/DDBJ whole genome shotgun (WGS) entry which is preliminary data.</text>
</comment>
<feature type="chain" id="PRO_5001777144" evidence="1">
    <location>
        <begin position="27"/>
        <end position="108"/>
    </location>
</feature>